<dbReference type="InterPro" id="IPR014710">
    <property type="entry name" value="RmlC-like_jellyroll"/>
</dbReference>
<dbReference type="Gene3D" id="3.40.50.720">
    <property type="entry name" value="NAD(P)-binding Rossmann-like Domain"/>
    <property type="match status" value="1"/>
</dbReference>
<dbReference type="AlphaFoldDB" id="A0A7J3UZP9"/>
<dbReference type="InterPro" id="IPR000683">
    <property type="entry name" value="Gfo/Idh/MocA-like_OxRdtase_N"/>
</dbReference>
<organism evidence="3">
    <name type="scientific">Candidatus Methanosuratincola petrocarbonis</name>
    <name type="common">ex Vanwonterghem et al. 2016</name>
    <dbReference type="NCBI Taxonomy" id="1867261"/>
    <lineage>
        <taxon>Archaea</taxon>
        <taxon>Thermoproteota</taxon>
        <taxon>Methanosuratincolia</taxon>
        <taxon>Candidatus Methanomethylicales</taxon>
        <taxon>Candidatus Methanomethylicaceae</taxon>
        <taxon>Candidatus Methanosuratincola (ex Vanwonterghem et al. 2016)</taxon>
    </lineage>
</organism>
<dbReference type="InterPro" id="IPR036291">
    <property type="entry name" value="NAD(P)-bd_dom_sf"/>
</dbReference>
<evidence type="ECO:0000259" key="2">
    <source>
        <dbReference type="Pfam" id="PF01408"/>
    </source>
</evidence>
<accession>A0A7J3UZP9</accession>
<dbReference type="SUPFAM" id="SSF51735">
    <property type="entry name" value="NAD(P)-binding Rossmann-fold domains"/>
    <property type="match status" value="1"/>
</dbReference>
<reference evidence="3" key="1">
    <citation type="journal article" date="2020" name="mSystems">
        <title>Genome- and Community-Level Interaction Insights into Carbon Utilization and Element Cycling Functions of Hydrothermarchaeota in Hydrothermal Sediment.</title>
        <authorList>
            <person name="Zhou Z."/>
            <person name="Liu Y."/>
            <person name="Xu W."/>
            <person name="Pan J."/>
            <person name="Luo Z.H."/>
            <person name="Li M."/>
        </authorList>
    </citation>
    <scope>NUCLEOTIDE SEQUENCE [LARGE SCALE GENOMIC DNA]</scope>
    <source>
        <strain evidence="3">SpSt-1038</strain>
    </source>
</reference>
<evidence type="ECO:0000256" key="1">
    <source>
        <dbReference type="SAM" id="MobiDB-lite"/>
    </source>
</evidence>
<dbReference type="GO" id="GO:0000166">
    <property type="term" value="F:nucleotide binding"/>
    <property type="evidence" value="ECO:0007669"/>
    <property type="project" value="InterPro"/>
</dbReference>
<dbReference type="Pfam" id="PF01408">
    <property type="entry name" value="GFO_IDH_MocA"/>
    <property type="match status" value="1"/>
</dbReference>
<feature type="compositionally biased region" description="Basic and acidic residues" evidence="1">
    <location>
        <begin position="395"/>
        <end position="404"/>
    </location>
</feature>
<comment type="caution">
    <text evidence="3">The sequence shown here is derived from an EMBL/GenBank/DDBJ whole genome shotgun (WGS) entry which is preliminary data.</text>
</comment>
<dbReference type="EMBL" id="DRVT01000050">
    <property type="protein sequence ID" value="HHI49347.1"/>
    <property type="molecule type" value="Genomic_DNA"/>
</dbReference>
<evidence type="ECO:0000313" key="3">
    <source>
        <dbReference type="EMBL" id="HHI49347.1"/>
    </source>
</evidence>
<protein>
    <recommendedName>
        <fullName evidence="2">Gfo/Idh/MocA-like oxidoreductase N-terminal domain-containing protein</fullName>
    </recommendedName>
</protein>
<feature type="domain" description="Gfo/Idh/MocA-like oxidoreductase N-terminal" evidence="2">
    <location>
        <begin position="523"/>
        <end position="570"/>
    </location>
</feature>
<gene>
    <name evidence="3" type="ORF">ENL91_04160</name>
</gene>
<dbReference type="Gene3D" id="3.30.360.10">
    <property type="entry name" value="Dihydrodipicolinate Reductase, domain 2"/>
    <property type="match status" value="1"/>
</dbReference>
<feature type="compositionally biased region" description="Basic and acidic residues" evidence="1">
    <location>
        <begin position="373"/>
        <end position="388"/>
    </location>
</feature>
<sequence length="827" mass="94478">MRLPEGIRYNPSQFERLIAITAKAGEGLITIDPALGYTVNDRDFKKNFQDLFSEDYREFARRYHLMERSPIYSGAEHKGDPKLPNITVLPNIPTRRAQTMQLRFDQKTFGIGRDLDLRMPTGQEVTLFGCTMGHWHGQTDCPDGVQEVYEFQSYGALVIDWPESDEVELWVARDGDKVAVPQQCHMTLYNLDDLDHPLVTLDFANPKRNYANKELVGRIGPILLAYYTPYEAVFILNRHYINRERIYVRPDEFINPQSPPSGEANNQNCLNGGVRLPGPFPGREVRIPLGARASLGQQLYEALTGDAEVIIQFARLGIRVCKASPEVELGGVRYGRPLAEAVRMGKANQLYRFFFSNSSGNPKAKPGDDEEIPEPKRPLHEGEKDWLKKGPRFLEPGREPEEPAQRDISIMIEGAGDWVDKAFIPSIEKAREELAVRRQRQPNLPDLSVIIADDSRWHSPGKKPPVKPDPEIYRNLRRVVDHGLNHNVSYNIAPQGVKVTPRPVLFLDKADPSHLRRYERMRPNVGIVFIVTPDYTHSTLCRAHLDRAPTIFVEKPFDANWENVRALLEARGRAALDTEIYALDHYRFYSWRLKETNPKSGKSLLEEATDWLDGALREARFCMMETGPVEPHRIRALQFGLMLDMLPHCFGMLAFFGRLDSVDEFEVLEVGRYEGAPIPNETYAHVRFTFEDYSDNGWRVPCEAWLGKGLRISRKYFEVVGKSGRSVLIALGKTTWQCRQTRRDQSIDGGIYFVDENGNLNPQAPLDPDRYKQLFVDLITGELKAIVCAMPLVDGEQIVHALDRFWNATQAHSPWRPYKFGELDCFN</sequence>
<dbReference type="Gene3D" id="2.60.120.10">
    <property type="entry name" value="Jelly Rolls"/>
    <property type="match status" value="1"/>
</dbReference>
<proteinExistence type="predicted"/>
<name>A0A7J3UZP9_9CREN</name>
<feature type="region of interest" description="Disordered" evidence="1">
    <location>
        <begin position="358"/>
        <end position="404"/>
    </location>
</feature>